<comment type="caution">
    <text evidence="2">The sequence shown here is derived from an EMBL/GenBank/DDBJ whole genome shotgun (WGS) entry which is preliminary data.</text>
</comment>
<evidence type="ECO:0000313" key="2">
    <source>
        <dbReference type="EMBL" id="MED6115215.1"/>
    </source>
</evidence>
<sequence>MDPSVRVKVIPRGIKFKDTPAESSKVHRKHSTSDGSSSNPVALFYKKLACVETRIINQLKRPEELDTSEEETDGLDDKGSEKQDQQRMKKRKSKTPPTALDHTFETHAAQWTSSVGGGVRSSFWL</sequence>
<evidence type="ECO:0000313" key="3">
    <source>
        <dbReference type="Proteomes" id="UP001341840"/>
    </source>
</evidence>
<name>A0ABU6QV16_9FABA</name>
<proteinExistence type="predicted"/>
<dbReference type="EMBL" id="JASCZI010001586">
    <property type="protein sequence ID" value="MED6115215.1"/>
    <property type="molecule type" value="Genomic_DNA"/>
</dbReference>
<gene>
    <name evidence="2" type="ORF">PIB30_088153</name>
</gene>
<dbReference type="Proteomes" id="UP001341840">
    <property type="component" value="Unassembled WGS sequence"/>
</dbReference>
<reference evidence="2 3" key="1">
    <citation type="journal article" date="2023" name="Plants (Basel)">
        <title>Bridging the Gap: Combining Genomics and Transcriptomics Approaches to Understand Stylosanthes scabra, an Orphan Legume from the Brazilian Caatinga.</title>
        <authorList>
            <person name="Ferreira-Neto J.R.C."/>
            <person name="da Silva M.D."/>
            <person name="Binneck E."/>
            <person name="de Melo N.F."/>
            <person name="da Silva R.H."/>
            <person name="de Melo A.L.T.M."/>
            <person name="Pandolfi V."/>
            <person name="Bustamante F.O."/>
            <person name="Brasileiro-Vidal A.C."/>
            <person name="Benko-Iseppon A.M."/>
        </authorList>
    </citation>
    <scope>NUCLEOTIDE SEQUENCE [LARGE SCALE GENOMIC DNA]</scope>
    <source>
        <tissue evidence="2">Leaves</tissue>
    </source>
</reference>
<feature type="compositionally biased region" description="Acidic residues" evidence="1">
    <location>
        <begin position="65"/>
        <end position="74"/>
    </location>
</feature>
<feature type="region of interest" description="Disordered" evidence="1">
    <location>
        <begin position="59"/>
        <end position="106"/>
    </location>
</feature>
<evidence type="ECO:0000256" key="1">
    <source>
        <dbReference type="SAM" id="MobiDB-lite"/>
    </source>
</evidence>
<keyword evidence="3" id="KW-1185">Reference proteome</keyword>
<protein>
    <submittedName>
        <fullName evidence="2">Uncharacterized protein</fullName>
    </submittedName>
</protein>
<organism evidence="2 3">
    <name type="scientific">Stylosanthes scabra</name>
    <dbReference type="NCBI Taxonomy" id="79078"/>
    <lineage>
        <taxon>Eukaryota</taxon>
        <taxon>Viridiplantae</taxon>
        <taxon>Streptophyta</taxon>
        <taxon>Embryophyta</taxon>
        <taxon>Tracheophyta</taxon>
        <taxon>Spermatophyta</taxon>
        <taxon>Magnoliopsida</taxon>
        <taxon>eudicotyledons</taxon>
        <taxon>Gunneridae</taxon>
        <taxon>Pentapetalae</taxon>
        <taxon>rosids</taxon>
        <taxon>fabids</taxon>
        <taxon>Fabales</taxon>
        <taxon>Fabaceae</taxon>
        <taxon>Papilionoideae</taxon>
        <taxon>50 kb inversion clade</taxon>
        <taxon>dalbergioids sensu lato</taxon>
        <taxon>Dalbergieae</taxon>
        <taxon>Pterocarpus clade</taxon>
        <taxon>Stylosanthes</taxon>
    </lineage>
</organism>
<feature type="region of interest" description="Disordered" evidence="1">
    <location>
        <begin position="1"/>
        <end position="39"/>
    </location>
</feature>
<accession>A0ABU6QV16</accession>
<feature type="compositionally biased region" description="Basic and acidic residues" evidence="1">
    <location>
        <begin position="75"/>
        <end position="87"/>
    </location>
</feature>